<proteinExistence type="predicted"/>
<dbReference type="InterPro" id="IPR000323">
    <property type="entry name" value="Cu2_ascorb_mOase_N"/>
</dbReference>
<keyword evidence="5 10" id="KW-0186">Copper</keyword>
<dbReference type="Gene3D" id="2.60.120.310">
    <property type="entry name" value="Copper type II, ascorbate-dependent monooxygenase, N-terminal domain"/>
    <property type="match status" value="1"/>
</dbReference>
<evidence type="ECO:0000256" key="5">
    <source>
        <dbReference type="ARBA" id="ARBA00023008"/>
    </source>
</evidence>
<dbReference type="Pfam" id="PF03712">
    <property type="entry name" value="Cu2_monoox_C"/>
    <property type="match status" value="1"/>
</dbReference>
<dbReference type="WBParaSite" id="jg19060">
    <property type="protein sequence ID" value="jg19060"/>
    <property type="gene ID" value="jg19060"/>
</dbReference>
<evidence type="ECO:0000256" key="10">
    <source>
        <dbReference type="PIRSR" id="PIRSR600720-2"/>
    </source>
</evidence>
<feature type="domain" description="Copper type II ascorbate-dependent monooxygenase N-terminal" evidence="12">
    <location>
        <begin position="12"/>
        <end position="66"/>
    </location>
</feature>
<dbReference type="InterPro" id="IPR008977">
    <property type="entry name" value="PHM/PNGase_F_dom_sf"/>
</dbReference>
<keyword evidence="2 10" id="KW-0479">Metal-binding</keyword>
<feature type="binding site" evidence="10">
    <location>
        <position position="60"/>
    </location>
    <ligand>
        <name>Cu(2+)</name>
        <dbReference type="ChEBI" id="CHEBI:29036"/>
        <label>1</label>
        <note>catalytic</note>
    </ligand>
</feature>
<dbReference type="PANTHER" id="PTHR10680">
    <property type="entry name" value="PEPTIDYL-GLYCINE ALPHA-AMIDATING MONOOXYGENASE"/>
    <property type="match status" value="1"/>
</dbReference>
<sequence>MTHSGHSKDAEDEQRAPTCTSQPNILYAWAHDAPKLELPKGVGFRVGGQTSNSYLVLQVHYMHESDKEDHSGVSVVSTLEPQPRTAATLLMVTGGEIQPKSEEQLEVACVVDEPVQMHPFAFRVHTHRHGTKVGGWVVRENAVNGQDEWIKLGERNPQLPQLFETVANQSIVVSQGDILAARCNIKNTEDRKIEVGSTSEDEMCNFYMMYWVEGEDVLQNHICYSPGSPSYKWAKKLDSTISPTELHSLMELN</sequence>
<evidence type="ECO:0000259" key="13">
    <source>
        <dbReference type="Pfam" id="PF03712"/>
    </source>
</evidence>
<dbReference type="GO" id="GO:0006518">
    <property type="term" value="P:peptide metabolic process"/>
    <property type="evidence" value="ECO:0007669"/>
    <property type="project" value="InterPro"/>
</dbReference>
<dbReference type="Gene3D" id="2.60.120.230">
    <property type="match status" value="1"/>
</dbReference>
<dbReference type="InterPro" id="IPR000720">
    <property type="entry name" value="PHM/PAL"/>
</dbReference>
<keyword evidence="8" id="KW-0325">Glycoprotein</keyword>
<dbReference type="EC" id="1.14.17.3" evidence="1"/>
<dbReference type="PANTHER" id="PTHR10680:SF14">
    <property type="entry name" value="PEPTIDYL-GLYCINE ALPHA-AMIDATING MONOOXYGENASE"/>
    <property type="match status" value="1"/>
</dbReference>
<evidence type="ECO:0000256" key="2">
    <source>
        <dbReference type="ARBA" id="ARBA00022723"/>
    </source>
</evidence>
<dbReference type="AlphaFoldDB" id="A0A915DGP2"/>
<evidence type="ECO:0000256" key="1">
    <source>
        <dbReference type="ARBA" id="ARBA00012689"/>
    </source>
</evidence>
<keyword evidence="4" id="KW-0560">Oxidoreductase</keyword>
<reference evidence="15" key="1">
    <citation type="submission" date="2022-11" db="UniProtKB">
        <authorList>
            <consortium name="WormBaseParasite"/>
        </authorList>
    </citation>
    <scope>IDENTIFICATION</scope>
</reference>
<comment type="cofactor">
    <cofactor evidence="10">
        <name>Cu(2+)</name>
        <dbReference type="ChEBI" id="CHEBI:29036"/>
    </cofactor>
    <text evidence="10">Binds 2 Cu(2+) ions per subunit.</text>
</comment>
<dbReference type="Proteomes" id="UP000887574">
    <property type="component" value="Unplaced"/>
</dbReference>
<evidence type="ECO:0000256" key="8">
    <source>
        <dbReference type="ARBA" id="ARBA00023180"/>
    </source>
</evidence>
<dbReference type="InterPro" id="IPR014784">
    <property type="entry name" value="Cu2_ascorb_mOase-like_C"/>
</dbReference>
<feature type="binding site" evidence="10">
    <location>
        <position position="125"/>
    </location>
    <ligand>
        <name>Cu(2+)</name>
        <dbReference type="ChEBI" id="CHEBI:29036"/>
        <label>1</label>
        <note>catalytic</note>
    </ligand>
</feature>
<feature type="binding site" evidence="10">
    <location>
        <position position="203"/>
    </location>
    <ligand>
        <name>Cu(2+)</name>
        <dbReference type="ChEBI" id="CHEBI:29036"/>
        <label>1</label>
        <note>catalytic</note>
    </ligand>
</feature>
<evidence type="ECO:0000256" key="6">
    <source>
        <dbReference type="ARBA" id="ARBA00023033"/>
    </source>
</evidence>
<keyword evidence="6" id="KW-0503">Monooxygenase</keyword>
<evidence type="ECO:0000256" key="4">
    <source>
        <dbReference type="ARBA" id="ARBA00023002"/>
    </source>
</evidence>
<evidence type="ECO:0000256" key="11">
    <source>
        <dbReference type="PIRSR" id="PIRSR600720-3"/>
    </source>
</evidence>
<feature type="domain" description="Copper type II ascorbate-dependent monooxygenase C-terminal" evidence="13">
    <location>
        <begin position="86"/>
        <end position="234"/>
    </location>
</feature>
<keyword evidence="14" id="KW-1185">Reference proteome</keyword>
<dbReference type="InterPro" id="IPR036939">
    <property type="entry name" value="Cu2_ascorb_mOase_N_sf"/>
</dbReference>
<name>A0A915DGP2_9BILA</name>
<evidence type="ECO:0000256" key="7">
    <source>
        <dbReference type="ARBA" id="ARBA00023157"/>
    </source>
</evidence>
<dbReference type="GO" id="GO:0005507">
    <property type="term" value="F:copper ion binding"/>
    <property type="evidence" value="ECO:0007669"/>
    <property type="project" value="InterPro"/>
</dbReference>
<dbReference type="InterPro" id="IPR024548">
    <property type="entry name" value="Cu2_monoox_C"/>
</dbReference>
<feature type="disulfide bond" evidence="11">
    <location>
        <begin position="109"/>
        <end position="223"/>
    </location>
</feature>
<evidence type="ECO:0000313" key="14">
    <source>
        <dbReference type="Proteomes" id="UP000887574"/>
    </source>
</evidence>
<evidence type="ECO:0000256" key="3">
    <source>
        <dbReference type="ARBA" id="ARBA00022729"/>
    </source>
</evidence>
<evidence type="ECO:0000313" key="15">
    <source>
        <dbReference type="WBParaSite" id="jg19060"/>
    </source>
</evidence>
<dbReference type="GO" id="GO:0004504">
    <property type="term" value="F:peptidylglycine monooxygenase activity"/>
    <property type="evidence" value="ECO:0007669"/>
    <property type="project" value="UniProtKB-EC"/>
</dbReference>
<dbReference type="InterPro" id="IPR014783">
    <property type="entry name" value="Cu2_ascorb_mOase_CS-2"/>
</dbReference>
<dbReference type="PROSITE" id="PS00085">
    <property type="entry name" value="CU2_MONOOXYGENASE_2"/>
    <property type="match status" value="1"/>
</dbReference>
<accession>A0A915DGP2</accession>
<dbReference type="SUPFAM" id="SSF49742">
    <property type="entry name" value="PHM/PNGase F"/>
    <property type="match status" value="2"/>
</dbReference>
<dbReference type="GO" id="GO:0016020">
    <property type="term" value="C:membrane"/>
    <property type="evidence" value="ECO:0007669"/>
    <property type="project" value="InterPro"/>
</dbReference>
<feature type="disulfide bond" evidence="11">
    <location>
        <begin position="183"/>
        <end position="204"/>
    </location>
</feature>
<keyword evidence="7 11" id="KW-1015">Disulfide bond</keyword>
<feature type="binding site" evidence="10">
    <location>
        <position position="127"/>
    </location>
    <ligand>
        <name>Cu(2+)</name>
        <dbReference type="ChEBI" id="CHEBI:29036"/>
        <label>1</label>
        <note>catalytic</note>
    </ligand>
</feature>
<keyword evidence="3" id="KW-0732">Signal</keyword>
<dbReference type="GO" id="GO:0005576">
    <property type="term" value="C:extracellular region"/>
    <property type="evidence" value="ECO:0007669"/>
    <property type="project" value="TreeGrafter"/>
</dbReference>
<comment type="catalytic activity">
    <reaction evidence="9">
        <text>a [peptide]-C-terminal glycine + 2 L-ascorbate + O2 = a [peptide]-C-terminal (2S)-2-hydroxyglycine + 2 monodehydro-L-ascorbate radical + H2O</text>
        <dbReference type="Rhea" id="RHEA:21452"/>
        <dbReference type="Rhea" id="RHEA-COMP:13486"/>
        <dbReference type="Rhea" id="RHEA-COMP:15321"/>
        <dbReference type="ChEBI" id="CHEBI:15377"/>
        <dbReference type="ChEBI" id="CHEBI:15379"/>
        <dbReference type="ChEBI" id="CHEBI:38290"/>
        <dbReference type="ChEBI" id="CHEBI:59513"/>
        <dbReference type="ChEBI" id="CHEBI:137000"/>
        <dbReference type="ChEBI" id="CHEBI:142768"/>
        <dbReference type="EC" id="1.14.17.3"/>
    </reaction>
</comment>
<dbReference type="PRINTS" id="PR00790">
    <property type="entry name" value="PAMONOXGNASE"/>
</dbReference>
<organism evidence="14 15">
    <name type="scientific">Ditylenchus dipsaci</name>
    <dbReference type="NCBI Taxonomy" id="166011"/>
    <lineage>
        <taxon>Eukaryota</taxon>
        <taxon>Metazoa</taxon>
        <taxon>Ecdysozoa</taxon>
        <taxon>Nematoda</taxon>
        <taxon>Chromadorea</taxon>
        <taxon>Rhabditida</taxon>
        <taxon>Tylenchina</taxon>
        <taxon>Tylenchomorpha</taxon>
        <taxon>Sphaerularioidea</taxon>
        <taxon>Anguinidae</taxon>
        <taxon>Anguininae</taxon>
        <taxon>Ditylenchus</taxon>
    </lineage>
</organism>
<evidence type="ECO:0000256" key="9">
    <source>
        <dbReference type="ARBA" id="ARBA00048431"/>
    </source>
</evidence>
<dbReference type="Pfam" id="PF01082">
    <property type="entry name" value="Cu2_monooxygen"/>
    <property type="match status" value="1"/>
</dbReference>
<evidence type="ECO:0000259" key="12">
    <source>
        <dbReference type="Pfam" id="PF01082"/>
    </source>
</evidence>
<protein>
    <recommendedName>
        <fullName evidence="1">peptidylglycine monooxygenase</fullName>
        <ecNumber evidence="1">1.14.17.3</ecNumber>
    </recommendedName>
</protein>